<evidence type="ECO:0000256" key="6">
    <source>
        <dbReference type="ARBA" id="ARBA00022676"/>
    </source>
</evidence>
<dbReference type="SUPFAM" id="SSF52418">
    <property type="entry name" value="Nucleoside phosphorylase/phosphoribosyltransferase catalytic domain"/>
    <property type="match status" value="1"/>
</dbReference>
<dbReference type="Gene3D" id="3.40.50.300">
    <property type="entry name" value="P-loop containing nucleotide triphosphate hydrolases"/>
    <property type="match status" value="1"/>
</dbReference>
<dbReference type="Proteomes" id="UP000184096">
    <property type="component" value="Chromosome I"/>
</dbReference>
<dbReference type="NCBIfam" id="TIGR02645">
    <property type="entry name" value="ARCH_P_rylase"/>
    <property type="match status" value="1"/>
</dbReference>
<accession>A0A1M7STL5</accession>
<comment type="similarity">
    <text evidence="4">In the N-terminal section; belongs to the ribose 1,5-bisphosphokinase family.</text>
</comment>
<dbReference type="EMBL" id="LT670849">
    <property type="protein sequence ID" value="SHN61758.1"/>
    <property type="molecule type" value="Genomic_DNA"/>
</dbReference>
<evidence type="ECO:0000256" key="4">
    <source>
        <dbReference type="ARBA" id="ARBA00005935"/>
    </source>
</evidence>
<gene>
    <name evidence="11" type="primary">phnN</name>
    <name evidence="13" type="ORF">SAMN05444170_0176</name>
</gene>
<comment type="catalytic activity">
    <reaction evidence="10">
        <text>thymidine + phosphate = 2-deoxy-alpha-D-ribose 1-phosphate + thymine</text>
        <dbReference type="Rhea" id="RHEA:16037"/>
        <dbReference type="ChEBI" id="CHEBI:17748"/>
        <dbReference type="ChEBI" id="CHEBI:17821"/>
        <dbReference type="ChEBI" id="CHEBI:43474"/>
        <dbReference type="ChEBI" id="CHEBI:57259"/>
        <dbReference type="EC" id="2.4.2.4"/>
    </reaction>
</comment>
<organism evidence="13 14">
    <name type="scientific">Bradyrhizobium erythrophlei</name>
    <dbReference type="NCBI Taxonomy" id="1437360"/>
    <lineage>
        <taxon>Bacteria</taxon>
        <taxon>Pseudomonadati</taxon>
        <taxon>Pseudomonadota</taxon>
        <taxon>Alphaproteobacteria</taxon>
        <taxon>Hyphomicrobiales</taxon>
        <taxon>Nitrobacteraceae</taxon>
        <taxon>Bradyrhizobium</taxon>
    </lineage>
</organism>
<dbReference type="PANTHER" id="PTHR10515:SF0">
    <property type="entry name" value="THYMIDINE PHOSPHORYLASE"/>
    <property type="match status" value="1"/>
</dbReference>
<evidence type="ECO:0000313" key="13">
    <source>
        <dbReference type="EMBL" id="SHN61758.1"/>
    </source>
</evidence>
<dbReference type="PANTHER" id="PTHR10515">
    <property type="entry name" value="THYMIDINE PHOSPHORYLASE"/>
    <property type="match status" value="1"/>
</dbReference>
<dbReference type="GO" id="GO:0006015">
    <property type="term" value="P:5-phosphoribose 1-diphosphate biosynthetic process"/>
    <property type="evidence" value="ECO:0007669"/>
    <property type="project" value="UniProtKB-UniRule"/>
</dbReference>
<dbReference type="Pfam" id="PF07831">
    <property type="entry name" value="PYNP_C"/>
    <property type="match status" value="1"/>
</dbReference>
<dbReference type="Pfam" id="PF00591">
    <property type="entry name" value="Glycos_transf_3"/>
    <property type="match status" value="1"/>
</dbReference>
<dbReference type="GO" id="GO:0006206">
    <property type="term" value="P:pyrimidine nucleobase metabolic process"/>
    <property type="evidence" value="ECO:0007669"/>
    <property type="project" value="InterPro"/>
</dbReference>
<dbReference type="SUPFAM" id="SSF47648">
    <property type="entry name" value="Nucleoside phosphorylase/phosphoribosyltransferase N-terminal domain"/>
    <property type="match status" value="1"/>
</dbReference>
<dbReference type="EC" id="2.7.4.23" evidence="11"/>
<dbReference type="InterPro" id="IPR013102">
    <property type="entry name" value="PYNP_C"/>
</dbReference>
<dbReference type="SUPFAM" id="SSF54680">
    <property type="entry name" value="Pyrimidine nucleoside phosphorylase C-terminal domain"/>
    <property type="match status" value="1"/>
</dbReference>
<evidence type="ECO:0000256" key="2">
    <source>
        <dbReference type="ARBA" id="ARBA00002554"/>
    </source>
</evidence>
<protein>
    <recommendedName>
        <fullName evidence="11">Ribose 1,5-bisphosphate phosphokinase PhnN</fullName>
        <ecNumber evidence="11">2.7.4.23</ecNumber>
    </recommendedName>
    <alternativeName>
        <fullName evidence="11">Ribose 1,5-bisphosphokinase</fullName>
    </alternativeName>
</protein>
<dbReference type="PROSITE" id="PS50052">
    <property type="entry name" value="GUANYLATE_KINASE_2"/>
    <property type="match status" value="1"/>
</dbReference>
<dbReference type="OrthoDB" id="341217at2"/>
<dbReference type="Gene3D" id="1.20.970.50">
    <property type="match status" value="1"/>
</dbReference>
<dbReference type="InterPro" id="IPR013466">
    <property type="entry name" value="Thymidine/AMP_Pase"/>
</dbReference>
<dbReference type="AlphaFoldDB" id="A0A1M7STL5"/>
<dbReference type="NCBIfam" id="TIGR02322">
    <property type="entry name" value="phosphon_PhnN"/>
    <property type="match status" value="1"/>
</dbReference>
<evidence type="ECO:0000256" key="1">
    <source>
        <dbReference type="ARBA" id="ARBA00000373"/>
    </source>
</evidence>
<comment type="similarity">
    <text evidence="5">In the C-terminal section; belongs to the thymidine/pyrimidine-nucleoside phosphorylase family. Type 2 subfamily.</text>
</comment>
<dbReference type="GO" id="GO:0005524">
    <property type="term" value="F:ATP binding"/>
    <property type="evidence" value="ECO:0007669"/>
    <property type="project" value="UniProtKB-KW"/>
</dbReference>
<keyword evidence="7 11" id="KW-0808">Transferase</keyword>
<dbReference type="GO" id="GO:0005829">
    <property type="term" value="C:cytosol"/>
    <property type="evidence" value="ECO:0007669"/>
    <property type="project" value="TreeGrafter"/>
</dbReference>
<dbReference type="InterPro" id="IPR027417">
    <property type="entry name" value="P-loop_NTPase"/>
</dbReference>
<evidence type="ECO:0000313" key="14">
    <source>
        <dbReference type="Proteomes" id="UP000184096"/>
    </source>
</evidence>
<dbReference type="InterPro" id="IPR000053">
    <property type="entry name" value="Thymidine/pyrmidine_PPase"/>
</dbReference>
<dbReference type="InterPro" id="IPR000312">
    <property type="entry name" value="Glycosyl_Trfase_fam3"/>
</dbReference>
<dbReference type="GO" id="GO:0006213">
    <property type="term" value="P:pyrimidine nucleoside metabolic process"/>
    <property type="evidence" value="ECO:0007669"/>
    <property type="project" value="InterPro"/>
</dbReference>
<dbReference type="SMART" id="SM00072">
    <property type="entry name" value="GuKc"/>
    <property type="match status" value="1"/>
</dbReference>
<dbReference type="HAMAP" id="MF_00836">
    <property type="entry name" value="PhnN"/>
    <property type="match status" value="1"/>
</dbReference>
<comment type="catalytic activity">
    <reaction evidence="1 11">
        <text>alpha-D-ribose 1,5-bisphosphate + ATP = 5-phospho-alpha-D-ribose 1-diphosphate + ADP</text>
        <dbReference type="Rhea" id="RHEA:20109"/>
        <dbReference type="ChEBI" id="CHEBI:30616"/>
        <dbReference type="ChEBI" id="CHEBI:58017"/>
        <dbReference type="ChEBI" id="CHEBI:68688"/>
        <dbReference type="ChEBI" id="CHEBI:456216"/>
        <dbReference type="EC" id="2.7.4.23"/>
    </reaction>
</comment>
<dbReference type="Gene3D" id="3.40.1030.10">
    <property type="entry name" value="Nucleoside phosphorylase/phosphoribosyltransferase catalytic domain"/>
    <property type="match status" value="1"/>
</dbReference>
<sequence length="684" mass="73340">MQAGILFYIVGASGVGKDTLVTEAMRQLRGTHRYVQARRVITRPAGNGEDHEPVDDAEFDARISKGAFLHTWAAHGLRYGLPLSIADDLRAGRNVIANGSRAAIPEVSEDLGRLVVIEITAPREVLRERITSRGRETAVEVEERLTRAVPPLSDNVERVLVVNDSTVEEGAGRLVSALELHASRFAIRKLPISSASGHIAYLPEDSRIVEAKAYADVGRIDIAGTGASVRAAVNIVGPGLLSQDELGLSREAFEALGLREGALVSIQRTPSPSSRRLLQRKIAGERLGEQEYGILFRDIVDGCYPESETAAFLVKMLQTLDEAEVVSVAKARCQFMQRIDWGDSIVVDKHSLGGIPGSRITLIVVPIVAAHGLLMPKTSSRAITSASGTADVMEAICRIDLNAAEVYRVVKDVRGCIAWNGRLNHSVLDDVVNSIARPLDVNNNYWSVASILSKKWTAGSTHVVVDMPYGPRAKLKSLQEANELGRVFEFVGSGLGLTVRAKATDGSRPIGRGIGPALEFRDVCMVLDNHPDAVPDLREKALVFAAEILSFDPAIGSVEKGRAVAEKLLISGAARARFDAIVDAQGRVPKAEQGPLHHTVHAPFRARVLDIDGWHLAGVARRAGAPFDKGAGIDLLVRVGDEVLPGAPLYTIYASAAGDFEAAVTMSGLDMGITLNQKTAVASA</sequence>
<dbReference type="GO" id="GO:0009032">
    <property type="term" value="F:thymidine phosphorylase activity"/>
    <property type="evidence" value="ECO:0007669"/>
    <property type="project" value="UniProtKB-EC"/>
</dbReference>
<evidence type="ECO:0000256" key="10">
    <source>
        <dbReference type="ARBA" id="ARBA00048550"/>
    </source>
</evidence>
<evidence type="ECO:0000256" key="11">
    <source>
        <dbReference type="HAMAP-Rule" id="MF_00836"/>
    </source>
</evidence>
<evidence type="ECO:0000256" key="7">
    <source>
        <dbReference type="ARBA" id="ARBA00022679"/>
    </source>
</evidence>
<keyword evidence="6" id="KW-0328">Glycosyltransferase</keyword>
<dbReference type="InterPro" id="IPR008144">
    <property type="entry name" value="Guanylate_kin-like_dom"/>
</dbReference>
<dbReference type="SMART" id="SM00941">
    <property type="entry name" value="PYNP_C"/>
    <property type="match status" value="1"/>
</dbReference>
<evidence type="ECO:0000256" key="3">
    <source>
        <dbReference type="ARBA" id="ARBA00005069"/>
    </source>
</evidence>
<dbReference type="SUPFAM" id="SSF52540">
    <property type="entry name" value="P-loop containing nucleoside triphosphate hydrolases"/>
    <property type="match status" value="1"/>
</dbReference>
<dbReference type="GO" id="GO:0004645">
    <property type="term" value="F:1,4-alpha-oligoglucan phosphorylase activity"/>
    <property type="evidence" value="ECO:0007669"/>
    <property type="project" value="InterPro"/>
</dbReference>
<dbReference type="InterPro" id="IPR035902">
    <property type="entry name" value="Nuc_phospho_transferase"/>
</dbReference>
<dbReference type="InterPro" id="IPR012699">
    <property type="entry name" value="PhnN"/>
</dbReference>
<dbReference type="UniPathway" id="UPA00087">
    <property type="reaction ID" value="UER00175"/>
</dbReference>
<dbReference type="GO" id="GO:0019634">
    <property type="term" value="P:organic phosphonate metabolic process"/>
    <property type="evidence" value="ECO:0007669"/>
    <property type="project" value="UniProtKB-UniRule"/>
</dbReference>
<evidence type="ECO:0000256" key="9">
    <source>
        <dbReference type="ARBA" id="ARBA00022840"/>
    </source>
</evidence>
<dbReference type="InterPro" id="IPR008145">
    <property type="entry name" value="GK/Ca_channel_bsu"/>
</dbReference>
<dbReference type="RefSeq" id="WP_072815987.1">
    <property type="nucleotide sequence ID" value="NZ_LT670849.1"/>
</dbReference>
<comment type="caution">
    <text evidence="11">Lacks conserved residue(s) required for the propagation of feature annotation.</text>
</comment>
<dbReference type="InterPro" id="IPR036320">
    <property type="entry name" value="Glycosyl_Trfase_fam3_N_dom_sf"/>
</dbReference>
<reference evidence="14" key="1">
    <citation type="submission" date="2016-11" db="EMBL/GenBank/DDBJ databases">
        <authorList>
            <person name="Varghese N."/>
            <person name="Submissions S."/>
        </authorList>
    </citation>
    <scope>NUCLEOTIDE SEQUENCE [LARGE SCALE GENOMIC DNA]</scope>
    <source>
        <strain evidence="14">GAS401</strain>
    </source>
</reference>
<name>A0A1M7STL5_9BRAD</name>
<evidence type="ECO:0000259" key="12">
    <source>
        <dbReference type="PROSITE" id="PS50052"/>
    </source>
</evidence>
<evidence type="ECO:0000256" key="8">
    <source>
        <dbReference type="ARBA" id="ARBA00022741"/>
    </source>
</evidence>
<comment type="pathway">
    <text evidence="3 11">Metabolic intermediate biosynthesis; 5-phospho-alpha-D-ribose 1-diphosphate biosynthesis; 5-phospho-alpha-D-ribose 1-diphosphate from D-ribose 5-phosphate (route II): step 3/3.</text>
</comment>
<dbReference type="PROSITE" id="PS00647">
    <property type="entry name" value="THYMID_PHOSPHORYLASE"/>
    <property type="match status" value="1"/>
</dbReference>
<dbReference type="Gene3D" id="3.90.1170.30">
    <property type="entry name" value="Pyrimidine nucleoside phosphorylase-like, C-terminal domain"/>
    <property type="match status" value="1"/>
</dbReference>
<dbReference type="NCBIfam" id="NF003338">
    <property type="entry name" value="PRK04350.1"/>
    <property type="match status" value="1"/>
</dbReference>
<dbReference type="GO" id="GO:0033863">
    <property type="term" value="F:ribose 1,5-bisphosphate phosphokinase activity"/>
    <property type="evidence" value="ECO:0007669"/>
    <property type="project" value="UniProtKB-UniRule"/>
</dbReference>
<keyword evidence="8 11" id="KW-0547">Nucleotide-binding</keyword>
<proteinExistence type="inferred from homology"/>
<keyword evidence="14" id="KW-1185">Reference proteome</keyword>
<feature type="domain" description="Guanylate kinase-like" evidence="12">
    <location>
        <begin position="4"/>
        <end position="179"/>
    </location>
</feature>
<keyword evidence="9 11" id="KW-0067">ATP-binding</keyword>
<evidence type="ECO:0000256" key="5">
    <source>
        <dbReference type="ARBA" id="ARBA00008689"/>
    </source>
</evidence>
<dbReference type="InterPro" id="IPR017872">
    <property type="entry name" value="Pyrmidine_PPase_CS"/>
</dbReference>
<comment type="similarity">
    <text evidence="11">Belongs to the ribose 1,5-bisphosphokinase family.</text>
</comment>
<comment type="function">
    <text evidence="2 11">Catalyzes the phosphorylation of ribose 1,5-bisphosphate to 5-phospho-D-ribosyl alpha-1-diphosphate (PRPP).</text>
</comment>
<dbReference type="InterPro" id="IPR036566">
    <property type="entry name" value="PYNP-like_C_sf"/>
</dbReference>